<protein>
    <recommendedName>
        <fullName evidence="2">CobQ/CobB/MinD/ParA nucleotide binding domain-containing protein</fullName>
    </recommendedName>
</protein>
<dbReference type="CDD" id="cd02042">
    <property type="entry name" value="ParAB_family"/>
    <property type="match status" value="1"/>
</dbReference>
<dbReference type="AlphaFoldDB" id="A0A0H3ZW71"/>
<dbReference type="SUPFAM" id="SSF52540">
    <property type="entry name" value="P-loop containing nucleoside triphosphate hydrolases"/>
    <property type="match status" value="1"/>
</dbReference>
<dbReference type="Gene3D" id="3.40.50.300">
    <property type="entry name" value="P-loop containing nucleotide triphosphate hydrolases"/>
    <property type="match status" value="1"/>
</dbReference>
<organism evidence="1">
    <name type="scientific">Enterovibrio norvegicus</name>
    <dbReference type="NCBI Taxonomy" id="188144"/>
    <lineage>
        <taxon>Bacteria</taxon>
        <taxon>Pseudomonadati</taxon>
        <taxon>Pseudomonadota</taxon>
        <taxon>Gammaproteobacteria</taxon>
        <taxon>Vibrionales</taxon>
        <taxon>Vibrionaceae</taxon>
        <taxon>Enterovibrio</taxon>
    </lineage>
</organism>
<proteinExistence type="predicted"/>
<evidence type="ECO:0008006" key="2">
    <source>
        <dbReference type="Google" id="ProtNLM"/>
    </source>
</evidence>
<sequence>MHIIFFNTKGGVSKSTLCEFSSLELQRLGYSVHVDNTDQQEHVTLIENEQADFFLYDTAGAFTAANVDLLKAAADVKSLIVIPMNTGVNDLKELDFILARLDEFGVKDKSRIVFTKTRQNSKALQARKATALERGLIPINWVMPMLEDFSEQRDTSRTRNEISAFLHEVIL</sequence>
<dbReference type="EMBL" id="KP795564">
    <property type="protein sequence ID" value="AKN38119.1"/>
    <property type="molecule type" value="Genomic_DNA"/>
</dbReference>
<evidence type="ECO:0000313" key="1">
    <source>
        <dbReference type="EMBL" id="AKN38119.1"/>
    </source>
</evidence>
<name>A0A0H3ZW71_9GAMM</name>
<reference evidence="1" key="1">
    <citation type="journal article" date="2015" name="MBio">
        <title>Eco-Evolutionary Dynamics of Episomes among Ecologically Cohesive Bacterial Populations.</title>
        <authorList>
            <person name="Xue H."/>
            <person name="Cordero O.X."/>
            <person name="Camas F.M."/>
            <person name="Trimble W."/>
            <person name="Meyer F."/>
            <person name="Guglielmini J."/>
            <person name="Rocha E.P."/>
            <person name="Polz M.F."/>
        </authorList>
    </citation>
    <scope>NUCLEOTIDE SEQUENCE</scope>
    <source>
        <strain evidence="1">1F_260</strain>
    </source>
</reference>
<accession>A0A0H3ZW71</accession>
<dbReference type="InterPro" id="IPR027417">
    <property type="entry name" value="P-loop_NTPase"/>
</dbReference>